<accession>A0ABS6VVZ7</accession>
<proteinExistence type="predicted"/>
<dbReference type="Proteomes" id="UP001166291">
    <property type="component" value="Unassembled WGS sequence"/>
</dbReference>
<evidence type="ECO:0000259" key="1">
    <source>
        <dbReference type="Pfam" id="PF04471"/>
    </source>
</evidence>
<dbReference type="InterPro" id="IPR007560">
    <property type="entry name" value="Restrct_endonuc_IV_Mrr"/>
</dbReference>
<keyword evidence="3" id="KW-1185">Reference proteome</keyword>
<dbReference type="RefSeq" id="WP_219044774.1">
    <property type="nucleotide sequence ID" value="NZ_JAHWDQ010000006.1"/>
</dbReference>
<keyword evidence="2" id="KW-0540">Nuclease</keyword>
<reference evidence="2" key="1">
    <citation type="submission" date="2021-07" db="EMBL/GenBank/DDBJ databases">
        <title>Zhongshania sp. CAU 1632 isolated from seawater.</title>
        <authorList>
            <person name="Kim W."/>
        </authorList>
    </citation>
    <scope>NUCLEOTIDE SEQUENCE</scope>
    <source>
        <strain evidence="2">CAU 1632</strain>
    </source>
</reference>
<evidence type="ECO:0000313" key="3">
    <source>
        <dbReference type="Proteomes" id="UP001166291"/>
    </source>
</evidence>
<evidence type="ECO:0000313" key="2">
    <source>
        <dbReference type="EMBL" id="MBW2942527.1"/>
    </source>
</evidence>
<comment type="caution">
    <text evidence="2">The sequence shown here is derived from an EMBL/GenBank/DDBJ whole genome shotgun (WGS) entry which is preliminary data.</text>
</comment>
<dbReference type="Pfam" id="PF04471">
    <property type="entry name" value="Mrr_cat"/>
    <property type="match status" value="1"/>
</dbReference>
<dbReference type="GO" id="GO:0004519">
    <property type="term" value="F:endonuclease activity"/>
    <property type="evidence" value="ECO:0007669"/>
    <property type="project" value="UniProtKB-KW"/>
</dbReference>
<name>A0ABS6VVZ7_9GAMM</name>
<feature type="domain" description="Restriction endonuclease type IV Mrr" evidence="1">
    <location>
        <begin position="14"/>
        <end position="116"/>
    </location>
</feature>
<protein>
    <submittedName>
        <fullName evidence="2">Restriction endonuclease</fullName>
    </submittedName>
</protein>
<organism evidence="2 3">
    <name type="scientific">Zhongshania aquimaris</name>
    <dbReference type="NCBI Taxonomy" id="2857107"/>
    <lineage>
        <taxon>Bacteria</taxon>
        <taxon>Pseudomonadati</taxon>
        <taxon>Pseudomonadota</taxon>
        <taxon>Gammaproteobacteria</taxon>
        <taxon>Cellvibrionales</taxon>
        <taxon>Spongiibacteraceae</taxon>
        <taxon>Zhongshania</taxon>
    </lineage>
</organism>
<gene>
    <name evidence="2" type="ORF">KXJ70_17145</name>
</gene>
<keyword evidence="2" id="KW-0255">Endonuclease</keyword>
<dbReference type="EMBL" id="JAHWDQ010000006">
    <property type="protein sequence ID" value="MBW2942527.1"/>
    <property type="molecule type" value="Genomic_DNA"/>
</dbReference>
<keyword evidence="2" id="KW-0378">Hydrolase</keyword>
<sequence>MANVNTEYELLAREVYEEILQAEGFDTITIQHDVNIEGKSGQKHQIDVYWELNVAGIKHKVAVECKNYTSPVSVGKVRDFSAALDDIGNIQGIFITKTGYQAGAKIFADHKGITLKHLRQPTNEDLKSAGAPPSLNIRGHIFYFTNTVPDVKFDFNWIIANTSMKEGDPFEIAALNCDINIIDAEGNFVKTFLDLENELPRSTDVLENRTGLTHEYKFDNEYLTWPDCQYEKLKLEKISFQYDVAYTASVTKFEGRWAAKAVLEDIKTGEIHLHKKQGSLA</sequence>